<comment type="catalytic activity">
    <reaction evidence="1">
        <text>D-glucose(out) = D-glucose(in)</text>
        <dbReference type="Rhea" id="RHEA:60376"/>
        <dbReference type="ChEBI" id="CHEBI:4167"/>
    </reaction>
</comment>
<dbReference type="GO" id="GO:0005886">
    <property type="term" value="C:plasma membrane"/>
    <property type="evidence" value="ECO:0007669"/>
    <property type="project" value="UniProtKB-SubCell"/>
</dbReference>
<organism evidence="20 21">
    <name type="scientific">Takifugu bimaculatus</name>
    <dbReference type="NCBI Taxonomy" id="433685"/>
    <lineage>
        <taxon>Eukaryota</taxon>
        <taxon>Metazoa</taxon>
        <taxon>Chordata</taxon>
        <taxon>Craniata</taxon>
        <taxon>Vertebrata</taxon>
        <taxon>Euteleostomi</taxon>
        <taxon>Actinopterygii</taxon>
        <taxon>Neopterygii</taxon>
        <taxon>Teleostei</taxon>
        <taxon>Neoteleostei</taxon>
        <taxon>Acanthomorphata</taxon>
        <taxon>Eupercaria</taxon>
        <taxon>Tetraodontiformes</taxon>
        <taxon>Tetradontoidea</taxon>
        <taxon>Tetraodontidae</taxon>
        <taxon>Takifugu</taxon>
    </lineage>
</organism>
<keyword evidence="6" id="KW-0813">Transport</keyword>
<evidence type="ECO:0000256" key="4">
    <source>
        <dbReference type="ARBA" id="ARBA00007004"/>
    </source>
</evidence>
<evidence type="ECO:0000256" key="10">
    <source>
        <dbReference type="ARBA" id="ARBA00022692"/>
    </source>
</evidence>
<evidence type="ECO:0000256" key="6">
    <source>
        <dbReference type="ARBA" id="ARBA00022448"/>
    </source>
</evidence>
<dbReference type="PANTHER" id="PTHR23503:SF120">
    <property type="entry name" value="SOLUTE CARRIER FAMILY 2, FACILITATED GLUCOSE TRANSPORTER MEMBER 4"/>
    <property type="match status" value="1"/>
</dbReference>
<evidence type="ECO:0000313" key="21">
    <source>
        <dbReference type="Proteomes" id="UP000516260"/>
    </source>
</evidence>
<comment type="function">
    <text evidence="17">Insulin-regulated facilitative glucose transporter, which plays a key role in removal of glucose from circulation. Response to insulin is regulated by its intracellular localization: in the absence of insulin, it is efficiently retained intracellularly within storage compartments in muscle and fat cells. Upon insulin stimulation, translocates from these compartments to the cell surface where it transports glucose from the extracellular milieu into the cell.</text>
</comment>
<sequence>MPTGFQQLGGETVTGTFVLSVFTAVLGSLQFGYNIGVINAPQKRIEGEYNATWIHRYGAPIPAGTLTSLWSLSVAIFSIGGMLSSFCVGFVSEWLGRRKAMLINNMFAFIGGSLMAFSKLCRSFEMLILGRFVIGAYCGLASGLTPMYVGEIAPTSLRGALGTLHQLAIVTGILIAQILGLDQLLGSEDLWPLLLGVTVVADCSSDVISALLPREPPVPLHSPLPGAPGQERS</sequence>
<evidence type="ECO:0000256" key="2">
    <source>
        <dbReference type="ARBA" id="ARBA00004556"/>
    </source>
</evidence>
<feature type="domain" description="Major facilitator superfamily (MFS) profile" evidence="19">
    <location>
        <begin position="20"/>
        <end position="233"/>
    </location>
</feature>
<evidence type="ECO:0000256" key="13">
    <source>
        <dbReference type="ARBA" id="ARBA00023136"/>
    </source>
</evidence>
<dbReference type="GO" id="GO:0048471">
    <property type="term" value="C:perinuclear region of cytoplasm"/>
    <property type="evidence" value="ECO:0007669"/>
    <property type="project" value="UniProtKB-SubCell"/>
</dbReference>
<dbReference type="InterPro" id="IPR045263">
    <property type="entry name" value="GLUT"/>
</dbReference>
<dbReference type="PROSITE" id="PS50850">
    <property type="entry name" value="MFS"/>
    <property type="match status" value="1"/>
</dbReference>
<evidence type="ECO:0000256" key="12">
    <source>
        <dbReference type="ARBA" id="ARBA00022989"/>
    </source>
</evidence>
<feature type="transmembrane region" description="Helical" evidence="18">
    <location>
        <begin position="12"/>
        <end position="33"/>
    </location>
</feature>
<comment type="caution">
    <text evidence="20">The sequence shown here is derived from an EMBL/GenBank/DDBJ whole genome shotgun (WGS) entry which is preliminary data.</text>
</comment>
<dbReference type="Pfam" id="PF00083">
    <property type="entry name" value="Sugar_tr"/>
    <property type="match status" value="1"/>
</dbReference>
<keyword evidence="8" id="KW-0963">Cytoplasm</keyword>
<dbReference type="Gene3D" id="1.20.1250.20">
    <property type="entry name" value="MFS general substrate transporter like domains"/>
    <property type="match status" value="1"/>
</dbReference>
<protein>
    <recommendedName>
        <fullName evidence="5">Solute carrier family 2, facilitated glucose transporter member 4</fullName>
    </recommendedName>
    <alternativeName>
        <fullName evidence="16">Glucose transporter type 4, insulin-responsive</fullName>
    </alternativeName>
</protein>
<dbReference type="GO" id="GO:0055056">
    <property type="term" value="F:D-glucose transmembrane transporter activity"/>
    <property type="evidence" value="ECO:0007669"/>
    <property type="project" value="TreeGrafter"/>
</dbReference>
<evidence type="ECO:0000313" key="20">
    <source>
        <dbReference type="EMBL" id="TNM93833.1"/>
    </source>
</evidence>
<dbReference type="AlphaFoldDB" id="A0A4Z2BNF8"/>
<dbReference type="SUPFAM" id="SSF103473">
    <property type="entry name" value="MFS general substrate transporter"/>
    <property type="match status" value="1"/>
</dbReference>
<keyword evidence="15" id="KW-0449">Lipoprotein</keyword>
<feature type="transmembrane region" description="Helical" evidence="18">
    <location>
        <begin position="69"/>
        <end position="90"/>
    </location>
</feature>
<evidence type="ECO:0000259" key="19">
    <source>
        <dbReference type="PROSITE" id="PS50850"/>
    </source>
</evidence>
<evidence type="ECO:0000256" key="17">
    <source>
        <dbReference type="ARBA" id="ARBA00046051"/>
    </source>
</evidence>
<keyword evidence="9" id="KW-0762">Sugar transport</keyword>
<dbReference type="InterPro" id="IPR005828">
    <property type="entry name" value="MFS_sugar_transport-like"/>
</dbReference>
<dbReference type="PRINTS" id="PR00171">
    <property type="entry name" value="SUGRTRNSPORT"/>
</dbReference>
<comment type="subcellular location">
    <subcellularLocation>
        <location evidence="3">Cell membrane</location>
        <topology evidence="3">Multi-pass membrane protein</topology>
    </subcellularLocation>
    <subcellularLocation>
        <location evidence="2">Cytoplasm</location>
        <location evidence="2">Perinuclear region</location>
    </subcellularLocation>
</comment>
<keyword evidence="14" id="KW-0564">Palmitate</keyword>
<dbReference type="PROSITE" id="PS00217">
    <property type="entry name" value="SUGAR_TRANSPORT_2"/>
    <property type="match status" value="1"/>
</dbReference>
<evidence type="ECO:0000256" key="5">
    <source>
        <dbReference type="ARBA" id="ARBA00015975"/>
    </source>
</evidence>
<evidence type="ECO:0000256" key="1">
    <source>
        <dbReference type="ARBA" id="ARBA00000618"/>
    </source>
</evidence>
<dbReference type="InterPro" id="IPR003663">
    <property type="entry name" value="Sugar/inositol_transpt"/>
</dbReference>
<comment type="similarity">
    <text evidence="4">Belongs to the major facilitator superfamily. Sugar transporter (TC 2.A.1.1) family. Glucose transporter subfamily.</text>
</comment>
<evidence type="ECO:0000256" key="8">
    <source>
        <dbReference type="ARBA" id="ARBA00022490"/>
    </source>
</evidence>
<keyword evidence="7" id="KW-1003">Cell membrane</keyword>
<evidence type="ECO:0000256" key="7">
    <source>
        <dbReference type="ARBA" id="ARBA00022475"/>
    </source>
</evidence>
<keyword evidence="12 18" id="KW-1133">Transmembrane helix</keyword>
<evidence type="ECO:0000256" key="11">
    <source>
        <dbReference type="ARBA" id="ARBA00022843"/>
    </source>
</evidence>
<accession>A0A4Z2BNF8</accession>
<evidence type="ECO:0000256" key="15">
    <source>
        <dbReference type="ARBA" id="ARBA00023288"/>
    </source>
</evidence>
<dbReference type="Proteomes" id="UP000516260">
    <property type="component" value="Chromosome 2"/>
</dbReference>
<evidence type="ECO:0000256" key="16">
    <source>
        <dbReference type="ARBA" id="ARBA00030470"/>
    </source>
</evidence>
<evidence type="ECO:0000256" key="9">
    <source>
        <dbReference type="ARBA" id="ARBA00022597"/>
    </source>
</evidence>
<feature type="transmembrane region" description="Helical" evidence="18">
    <location>
        <begin position="161"/>
        <end position="179"/>
    </location>
</feature>
<dbReference type="GO" id="GO:0012505">
    <property type="term" value="C:endomembrane system"/>
    <property type="evidence" value="ECO:0007669"/>
    <property type="project" value="TreeGrafter"/>
</dbReference>
<reference evidence="20 21" key="1">
    <citation type="submission" date="2019-04" db="EMBL/GenBank/DDBJ databases">
        <title>The sequence and de novo assembly of Takifugu bimaculatus genome using PacBio and Hi-C technologies.</title>
        <authorList>
            <person name="Xu P."/>
            <person name="Liu B."/>
            <person name="Zhou Z."/>
        </authorList>
    </citation>
    <scope>NUCLEOTIDE SEQUENCE [LARGE SCALE GENOMIC DNA]</scope>
    <source>
        <strain evidence="20">TB-2018</strain>
        <tissue evidence="20">Muscle</tissue>
    </source>
</reference>
<evidence type="ECO:0000256" key="14">
    <source>
        <dbReference type="ARBA" id="ARBA00023139"/>
    </source>
</evidence>
<dbReference type="PANTHER" id="PTHR23503">
    <property type="entry name" value="SOLUTE CARRIER FAMILY 2"/>
    <property type="match status" value="1"/>
</dbReference>
<keyword evidence="13 18" id="KW-0472">Membrane</keyword>
<dbReference type="EMBL" id="SWLE01000012">
    <property type="protein sequence ID" value="TNM93833.1"/>
    <property type="molecule type" value="Genomic_DNA"/>
</dbReference>
<name>A0A4Z2BNF8_9TELE</name>
<dbReference type="InterPro" id="IPR005829">
    <property type="entry name" value="Sugar_transporter_CS"/>
</dbReference>
<proteinExistence type="inferred from homology"/>
<dbReference type="InterPro" id="IPR036259">
    <property type="entry name" value="MFS_trans_sf"/>
</dbReference>
<dbReference type="InterPro" id="IPR020846">
    <property type="entry name" value="MFS_dom"/>
</dbReference>
<dbReference type="GO" id="GO:0046323">
    <property type="term" value="P:D-glucose import"/>
    <property type="evidence" value="ECO:0007669"/>
    <property type="project" value="TreeGrafter"/>
</dbReference>
<dbReference type="GO" id="GO:0070837">
    <property type="term" value="P:dehydroascorbic acid transport"/>
    <property type="evidence" value="ECO:0007669"/>
    <property type="project" value="TreeGrafter"/>
</dbReference>
<feature type="transmembrane region" description="Helical" evidence="18">
    <location>
        <begin position="126"/>
        <end position="149"/>
    </location>
</feature>
<feature type="transmembrane region" description="Helical" evidence="18">
    <location>
        <begin position="102"/>
        <end position="120"/>
    </location>
</feature>
<evidence type="ECO:0000256" key="18">
    <source>
        <dbReference type="SAM" id="Phobius"/>
    </source>
</evidence>
<evidence type="ECO:0000256" key="3">
    <source>
        <dbReference type="ARBA" id="ARBA00004651"/>
    </source>
</evidence>
<keyword evidence="21" id="KW-1185">Reference proteome</keyword>
<gene>
    <name evidence="20" type="ORF">fugu_002009</name>
</gene>
<keyword evidence="11" id="KW-0832">Ubl conjugation</keyword>
<keyword evidence="10 18" id="KW-0812">Transmembrane</keyword>